<evidence type="ECO:0000313" key="1">
    <source>
        <dbReference type="EMBL" id="EQB59667.1"/>
    </source>
</evidence>
<reference evidence="1 2" key="1">
    <citation type="journal article" date="2013" name="BMC Genomics">
        <title>Genome sequencing and comparative genomics of honey bee microsporidia, Nosema apis reveal novel insights into host-parasite interactions.</title>
        <authorList>
            <person name="Chen Yp."/>
            <person name="Pettis J.S."/>
            <person name="Zhao Y."/>
            <person name="Liu X."/>
            <person name="Tallon L.J."/>
            <person name="Sadzewicz L.D."/>
            <person name="Li R."/>
            <person name="Zheng H."/>
            <person name="Huang S."/>
            <person name="Zhang X."/>
            <person name="Hamilton M.C."/>
            <person name="Pernal S.F."/>
            <person name="Melathopoulos A.P."/>
            <person name="Yan X."/>
            <person name="Evans J.D."/>
        </authorList>
    </citation>
    <scope>NUCLEOTIDE SEQUENCE [LARGE SCALE GENOMIC DNA]</scope>
    <source>
        <strain evidence="1 2">BRL 01</strain>
    </source>
</reference>
<evidence type="ECO:0000313" key="2">
    <source>
        <dbReference type="Proteomes" id="UP000053780"/>
    </source>
</evidence>
<name>T0KVY8_9MICR</name>
<gene>
    <name evidence="1" type="ORF">NAPIS_ORF02768</name>
</gene>
<dbReference type="OrthoDB" id="2191863at2759"/>
<proteinExistence type="predicted"/>
<accession>T0KVY8</accession>
<dbReference type="VEuPathDB" id="MicrosporidiaDB:NAPIS_ORF02768"/>
<organism evidence="1 2">
    <name type="scientific">Vairimorpha apis BRL 01</name>
    <dbReference type="NCBI Taxonomy" id="1037528"/>
    <lineage>
        <taxon>Eukaryota</taxon>
        <taxon>Fungi</taxon>
        <taxon>Fungi incertae sedis</taxon>
        <taxon>Microsporidia</taxon>
        <taxon>Nosematidae</taxon>
        <taxon>Vairimorpha</taxon>
    </lineage>
</organism>
<protein>
    <submittedName>
        <fullName evidence="1">Uncharacterized protein</fullName>
    </submittedName>
</protein>
<dbReference type="Proteomes" id="UP000053780">
    <property type="component" value="Unassembled WGS sequence"/>
</dbReference>
<keyword evidence="2" id="KW-1185">Reference proteome</keyword>
<dbReference type="AlphaFoldDB" id="T0KVY8"/>
<sequence>MCEKEYACEKEMCEKDMKWKNIIEKCCIDENNMNEEDITHNNSSNVKDNTYIKYSNVKDNTFNNKKTPCIKFTPNSTINKIQTYFDFIVIQNENIKAQEEIKKELVELQKKYGI</sequence>
<dbReference type="EMBL" id="KE647381">
    <property type="protein sequence ID" value="EQB59667.1"/>
    <property type="molecule type" value="Genomic_DNA"/>
</dbReference>
<dbReference type="HOGENOM" id="CLU_147535_0_0_1"/>